<feature type="transmembrane region" description="Helical" evidence="1">
    <location>
        <begin position="113"/>
        <end position="137"/>
    </location>
</feature>
<keyword evidence="1" id="KW-0472">Membrane</keyword>
<feature type="transmembrane region" description="Helical" evidence="1">
    <location>
        <begin position="41"/>
        <end position="61"/>
    </location>
</feature>
<feature type="transmembrane region" description="Helical" evidence="1">
    <location>
        <begin position="73"/>
        <end position="93"/>
    </location>
</feature>
<accession>A0ABX0LMK1</accession>
<protein>
    <submittedName>
        <fullName evidence="2">Uncharacterized protein</fullName>
    </submittedName>
</protein>
<reference evidence="2 3" key="1">
    <citation type="submission" date="2019-09" db="EMBL/GenBank/DDBJ databases">
        <title>Taxonomy of Antarctic Massilia spp.: description of Massilia rubra sp. nov., Massilia aquatica sp. nov., Massilia mucilaginosa sp. nov., Massilia frigida sp. nov. isolated from streams, lakes and regoliths.</title>
        <authorList>
            <person name="Holochova P."/>
            <person name="Sedlacek I."/>
            <person name="Kralova S."/>
            <person name="Maslanova I."/>
            <person name="Busse H.-J."/>
            <person name="Stankova E."/>
            <person name="Vrbovska V."/>
            <person name="Kovarovic V."/>
            <person name="Bartak M."/>
            <person name="Svec P."/>
            <person name="Pantucek R."/>
        </authorList>
    </citation>
    <scope>NUCLEOTIDE SEQUENCE [LARGE SCALE GENOMIC DNA]</scope>
    <source>
        <strain evidence="2 3">CCM 8692</strain>
    </source>
</reference>
<keyword evidence="1" id="KW-0812">Transmembrane</keyword>
<gene>
    <name evidence="2" type="ORF">F0185_21120</name>
</gene>
<dbReference type="RefSeq" id="WP_167227826.1">
    <property type="nucleotide sequence ID" value="NZ_VUYU01000015.1"/>
</dbReference>
<sequence>MRHWYANLDKKNVFATGVGLVTLCGLIVALILTFLPEPEHIVGTSVFCCALTVPIALYYWIGKGAVELGIDSWTDWLWLSLGFLLLFILFMAIDYGLYNFSNKEIVPDQSGFVIGLSTFVVLGMALMALPGALRVWLLQR</sequence>
<feature type="transmembrane region" description="Helical" evidence="1">
    <location>
        <begin position="12"/>
        <end position="35"/>
    </location>
</feature>
<proteinExistence type="predicted"/>
<keyword evidence="1" id="KW-1133">Transmembrane helix</keyword>
<organism evidence="2 3">
    <name type="scientific">Massilia rubra</name>
    <dbReference type="NCBI Taxonomy" id="2607910"/>
    <lineage>
        <taxon>Bacteria</taxon>
        <taxon>Pseudomonadati</taxon>
        <taxon>Pseudomonadota</taxon>
        <taxon>Betaproteobacteria</taxon>
        <taxon>Burkholderiales</taxon>
        <taxon>Oxalobacteraceae</taxon>
        <taxon>Telluria group</taxon>
        <taxon>Massilia</taxon>
    </lineage>
</organism>
<evidence type="ECO:0000313" key="2">
    <source>
        <dbReference type="EMBL" id="NHZ36073.1"/>
    </source>
</evidence>
<evidence type="ECO:0000313" key="3">
    <source>
        <dbReference type="Proteomes" id="UP000785613"/>
    </source>
</evidence>
<evidence type="ECO:0000256" key="1">
    <source>
        <dbReference type="SAM" id="Phobius"/>
    </source>
</evidence>
<name>A0ABX0LMK1_9BURK</name>
<comment type="caution">
    <text evidence="2">The sequence shown here is derived from an EMBL/GenBank/DDBJ whole genome shotgun (WGS) entry which is preliminary data.</text>
</comment>
<dbReference type="Proteomes" id="UP000785613">
    <property type="component" value="Unassembled WGS sequence"/>
</dbReference>
<keyword evidence="3" id="KW-1185">Reference proteome</keyword>
<dbReference type="EMBL" id="VUYU01000015">
    <property type="protein sequence ID" value="NHZ36073.1"/>
    <property type="molecule type" value="Genomic_DNA"/>
</dbReference>